<name>A0A0D2MLP4_HYPSF</name>
<sequence length="133" mass="14806">MFLADGGVCSGKVQALQSISYCTAGLRQFDGRLSAHSCWSGTLSGSKWERHRRKPRDTLRSLHSRACGSPSYRTRALGTTRLPYLHAFTRRHHHRPHAALSFPPHATGPSQITRGAQKFHACINVRLALIYVS</sequence>
<gene>
    <name evidence="1" type="ORF">HYPSUDRAFT_465374</name>
</gene>
<dbReference type="EMBL" id="KN817535">
    <property type="protein sequence ID" value="KJA24773.1"/>
    <property type="molecule type" value="Genomic_DNA"/>
</dbReference>
<dbReference type="AlphaFoldDB" id="A0A0D2MLP4"/>
<protein>
    <submittedName>
        <fullName evidence="1">Uncharacterized protein</fullName>
    </submittedName>
</protein>
<proteinExistence type="predicted"/>
<evidence type="ECO:0000313" key="2">
    <source>
        <dbReference type="Proteomes" id="UP000054270"/>
    </source>
</evidence>
<evidence type="ECO:0000313" key="1">
    <source>
        <dbReference type="EMBL" id="KJA24773.1"/>
    </source>
</evidence>
<keyword evidence="2" id="KW-1185">Reference proteome</keyword>
<dbReference type="Proteomes" id="UP000054270">
    <property type="component" value="Unassembled WGS sequence"/>
</dbReference>
<organism evidence="1 2">
    <name type="scientific">Hypholoma sublateritium (strain FD-334 SS-4)</name>
    <dbReference type="NCBI Taxonomy" id="945553"/>
    <lineage>
        <taxon>Eukaryota</taxon>
        <taxon>Fungi</taxon>
        <taxon>Dikarya</taxon>
        <taxon>Basidiomycota</taxon>
        <taxon>Agaricomycotina</taxon>
        <taxon>Agaricomycetes</taxon>
        <taxon>Agaricomycetidae</taxon>
        <taxon>Agaricales</taxon>
        <taxon>Agaricineae</taxon>
        <taxon>Strophariaceae</taxon>
        <taxon>Hypholoma</taxon>
    </lineage>
</organism>
<accession>A0A0D2MLP4</accession>
<reference evidence="2" key="1">
    <citation type="submission" date="2014-04" db="EMBL/GenBank/DDBJ databases">
        <title>Evolutionary Origins and Diversification of the Mycorrhizal Mutualists.</title>
        <authorList>
            <consortium name="DOE Joint Genome Institute"/>
            <consortium name="Mycorrhizal Genomics Consortium"/>
            <person name="Kohler A."/>
            <person name="Kuo A."/>
            <person name="Nagy L.G."/>
            <person name="Floudas D."/>
            <person name="Copeland A."/>
            <person name="Barry K.W."/>
            <person name="Cichocki N."/>
            <person name="Veneault-Fourrey C."/>
            <person name="LaButti K."/>
            <person name="Lindquist E.A."/>
            <person name="Lipzen A."/>
            <person name="Lundell T."/>
            <person name="Morin E."/>
            <person name="Murat C."/>
            <person name="Riley R."/>
            <person name="Ohm R."/>
            <person name="Sun H."/>
            <person name="Tunlid A."/>
            <person name="Henrissat B."/>
            <person name="Grigoriev I.V."/>
            <person name="Hibbett D.S."/>
            <person name="Martin F."/>
        </authorList>
    </citation>
    <scope>NUCLEOTIDE SEQUENCE [LARGE SCALE GENOMIC DNA]</scope>
    <source>
        <strain evidence="2">FD-334 SS-4</strain>
    </source>
</reference>